<sequence>MRYLTNSPYLNIDGQIWEVNTGSNQQYKICPKHMKAVINQLNAMCSYHKRVMVLFFNLSMPTYTENNSEISAFIGAVRSMLAREYSMKRFGYGWVREMEKAKQQHYHVALFLDGKQILYPDRILGLLESLWLAAGGSCLQRVEHCYYRIVDNDFQAQQQAIYRLSYQAKERGKGYRAKQAKDYSTSRLKSRHSSSP</sequence>
<accession>A0AAX3U4R2</accession>
<organism evidence="3 4">
    <name type="scientific">Vibrio aestuarianus</name>
    <dbReference type="NCBI Taxonomy" id="28171"/>
    <lineage>
        <taxon>Bacteria</taxon>
        <taxon>Pseudomonadati</taxon>
        <taxon>Pseudomonadota</taxon>
        <taxon>Gammaproteobacteria</taxon>
        <taxon>Vibrionales</taxon>
        <taxon>Vibrionaceae</taxon>
        <taxon>Vibrio</taxon>
    </lineage>
</organism>
<feature type="domain" description="YagK/YfjJ C-terminal" evidence="2">
    <location>
        <begin position="47"/>
        <end position="117"/>
    </location>
</feature>
<name>A0AAX3U4R2_9VIBR</name>
<feature type="region of interest" description="Disordered" evidence="1">
    <location>
        <begin position="170"/>
        <end position="196"/>
    </location>
</feature>
<proteinExistence type="predicted"/>
<dbReference type="Pfam" id="PF11726">
    <property type="entry name" value="YagK_YfjJ_C"/>
    <property type="match status" value="1"/>
</dbReference>
<dbReference type="Proteomes" id="UP001239257">
    <property type="component" value="Chromosome 1"/>
</dbReference>
<dbReference type="InterPro" id="IPR057271">
    <property type="entry name" value="YagK_YfjJ_C"/>
</dbReference>
<evidence type="ECO:0000313" key="3">
    <source>
        <dbReference type="EMBL" id="WGK81803.1"/>
    </source>
</evidence>
<dbReference type="EMBL" id="CP118709">
    <property type="protein sequence ID" value="WGK81803.1"/>
    <property type="molecule type" value="Genomic_DNA"/>
</dbReference>
<evidence type="ECO:0000256" key="1">
    <source>
        <dbReference type="SAM" id="MobiDB-lite"/>
    </source>
</evidence>
<gene>
    <name evidence="3" type="ORF">PYE51_00665</name>
</gene>
<protein>
    <submittedName>
        <fullName evidence="3">Inovirus-type Gp2 protein</fullName>
    </submittedName>
</protein>
<reference evidence="3" key="1">
    <citation type="submission" date="2022-02" db="EMBL/GenBank/DDBJ databases">
        <title>Emergence and expansion in Europe of a Vibrio aestuarianus clonal complex pathogenic for oysters.</title>
        <authorList>
            <person name="Mesnil A."/>
            <person name="Travers M.-A."/>
        </authorList>
    </citation>
    <scope>NUCLEOTIDE SEQUENCE</scope>
    <source>
        <strain evidence="3">U29</strain>
    </source>
</reference>
<dbReference type="AlphaFoldDB" id="A0AAX3U4R2"/>
<evidence type="ECO:0000313" key="4">
    <source>
        <dbReference type="Proteomes" id="UP001239257"/>
    </source>
</evidence>
<evidence type="ECO:0000259" key="2">
    <source>
        <dbReference type="Pfam" id="PF11726"/>
    </source>
</evidence>
<dbReference type="RefSeq" id="WP_301064938.1">
    <property type="nucleotide sequence ID" value="NZ_CP118709.1"/>
</dbReference>